<dbReference type="AlphaFoldDB" id="R0KD18"/>
<dbReference type="Proteomes" id="UP000296049">
    <property type="component" value="Unassembled WGS sequence"/>
</dbReference>
<evidence type="ECO:0000313" key="1">
    <source>
        <dbReference type="EMBL" id="EOB08266.1"/>
    </source>
</evidence>
<gene>
    <name evidence="1" type="ORF">Anapl_01476</name>
</gene>
<reference evidence="2" key="1">
    <citation type="journal article" date="2013" name="Nat. Genet.">
        <title>The duck genome and transcriptome provide insight into an avian influenza virus reservoir species.</title>
        <authorList>
            <person name="Huang Y."/>
            <person name="Li Y."/>
            <person name="Burt D.W."/>
            <person name="Chen H."/>
            <person name="Zhang Y."/>
            <person name="Qian W."/>
            <person name="Kim H."/>
            <person name="Gan S."/>
            <person name="Zhao Y."/>
            <person name="Li J."/>
            <person name="Yi K."/>
            <person name="Feng H."/>
            <person name="Zhu P."/>
            <person name="Li B."/>
            <person name="Liu Q."/>
            <person name="Fairley S."/>
            <person name="Magor K.E."/>
            <person name="Du Z."/>
            <person name="Hu X."/>
            <person name="Goodman L."/>
            <person name="Tafer H."/>
            <person name="Vignal A."/>
            <person name="Lee T."/>
            <person name="Kim K.W."/>
            <person name="Sheng Z."/>
            <person name="An Y."/>
            <person name="Searle S."/>
            <person name="Herrero J."/>
            <person name="Groenen M.A."/>
            <person name="Crooijmans R.P."/>
            <person name="Faraut T."/>
            <person name="Cai Q."/>
            <person name="Webster R.G."/>
            <person name="Aldridge J.R."/>
            <person name="Warren W.C."/>
            <person name="Bartschat S."/>
            <person name="Kehr S."/>
            <person name="Marz M."/>
            <person name="Stadler P.F."/>
            <person name="Smith J."/>
            <person name="Kraus R.H."/>
            <person name="Zhao Y."/>
            <person name="Ren L."/>
            <person name="Fei J."/>
            <person name="Morisson M."/>
            <person name="Kaiser P."/>
            <person name="Griffin D.K."/>
            <person name="Rao M."/>
            <person name="Pitel F."/>
            <person name="Wang J."/>
            <person name="Li N."/>
        </authorList>
    </citation>
    <scope>NUCLEOTIDE SEQUENCE [LARGE SCALE GENOMIC DNA]</scope>
</reference>
<name>R0KD18_ANAPL</name>
<protein>
    <submittedName>
        <fullName evidence="1">Uncharacterized protein</fullName>
    </submittedName>
</protein>
<accession>R0KD18</accession>
<sequence>MLEGSDAAGHHGVAHLVSWPVNECCSMRVMVKLGPGFKSPGCWPHPDFWALGSGNHHFYHQELGSAAQREFLLLLLLQPSVSLLAAILCWAESPPGLAQQIGCLDKFLIQSYGFTHAELGKSVRETQLFPIREITIQPTAFPDKQHNISVLIHRKSRAKVDFCDQHREEEEEGGRCHPEVCIINFYRSLLMRLPTAQSLNTPKSGQAQKQKAKLDWFSFLLKAKPD</sequence>
<organism evidence="1 2">
    <name type="scientific">Anas platyrhynchos</name>
    <name type="common">Mallard</name>
    <name type="synonym">Anas boschas</name>
    <dbReference type="NCBI Taxonomy" id="8839"/>
    <lineage>
        <taxon>Eukaryota</taxon>
        <taxon>Metazoa</taxon>
        <taxon>Chordata</taxon>
        <taxon>Craniata</taxon>
        <taxon>Vertebrata</taxon>
        <taxon>Euteleostomi</taxon>
        <taxon>Archelosauria</taxon>
        <taxon>Archosauria</taxon>
        <taxon>Dinosauria</taxon>
        <taxon>Saurischia</taxon>
        <taxon>Theropoda</taxon>
        <taxon>Coelurosauria</taxon>
        <taxon>Aves</taxon>
        <taxon>Neognathae</taxon>
        <taxon>Galloanserae</taxon>
        <taxon>Anseriformes</taxon>
        <taxon>Anatidae</taxon>
        <taxon>Anatinae</taxon>
        <taxon>Anas</taxon>
    </lineage>
</organism>
<proteinExistence type="predicted"/>
<evidence type="ECO:0000313" key="2">
    <source>
        <dbReference type="Proteomes" id="UP000296049"/>
    </source>
</evidence>
<dbReference type="EMBL" id="KB742459">
    <property type="protein sequence ID" value="EOB08266.1"/>
    <property type="molecule type" value="Genomic_DNA"/>
</dbReference>
<keyword evidence="2" id="KW-1185">Reference proteome</keyword>